<evidence type="ECO:0000256" key="5">
    <source>
        <dbReference type="ARBA" id="ARBA00023136"/>
    </source>
</evidence>
<dbReference type="Pfam" id="PF21058">
    <property type="entry name" value="Stereocilin"/>
    <property type="match status" value="1"/>
</dbReference>
<dbReference type="PANTHER" id="PTHR23412:SF21">
    <property type="entry name" value="OTOANCORIN ISOFORM X1"/>
    <property type="match status" value="1"/>
</dbReference>
<comment type="similarity">
    <text evidence="2">Belongs to the mesothelin family.</text>
</comment>
<dbReference type="InterPro" id="IPR026664">
    <property type="entry name" value="Stereocilin-rel"/>
</dbReference>
<feature type="chain" id="PRO_5044740639" description="Stereocilin LRR domain-containing protein" evidence="8">
    <location>
        <begin position="23"/>
        <end position="1232"/>
    </location>
</feature>
<dbReference type="InterPro" id="IPR010335">
    <property type="entry name" value="Mesothelin"/>
</dbReference>
<keyword evidence="11" id="KW-1185">Reference proteome</keyword>
<evidence type="ECO:0000256" key="3">
    <source>
        <dbReference type="ARBA" id="ARBA00022729"/>
    </source>
</evidence>
<keyword evidence="3 8" id="KW-0732">Signal</keyword>
<evidence type="ECO:0000256" key="1">
    <source>
        <dbReference type="ARBA" id="ARBA00004370"/>
    </source>
</evidence>
<organism evidence="10 11">
    <name type="scientific">Coilia grayii</name>
    <name type="common">Gray's grenadier anchovy</name>
    <dbReference type="NCBI Taxonomy" id="363190"/>
    <lineage>
        <taxon>Eukaryota</taxon>
        <taxon>Metazoa</taxon>
        <taxon>Chordata</taxon>
        <taxon>Craniata</taxon>
        <taxon>Vertebrata</taxon>
        <taxon>Euteleostomi</taxon>
        <taxon>Actinopterygii</taxon>
        <taxon>Neopterygii</taxon>
        <taxon>Teleostei</taxon>
        <taxon>Clupei</taxon>
        <taxon>Clupeiformes</taxon>
        <taxon>Clupeoidei</taxon>
        <taxon>Engraulidae</taxon>
        <taxon>Coilinae</taxon>
        <taxon>Coilia</taxon>
    </lineage>
</organism>
<evidence type="ECO:0000256" key="6">
    <source>
        <dbReference type="ARBA" id="ARBA00023180"/>
    </source>
</evidence>
<dbReference type="AlphaFoldDB" id="A0ABD1JA93"/>
<feature type="domain" description="Stereocilin LRR" evidence="9">
    <location>
        <begin position="381"/>
        <end position="525"/>
    </location>
</feature>
<evidence type="ECO:0000256" key="8">
    <source>
        <dbReference type="SAM" id="SignalP"/>
    </source>
</evidence>
<keyword evidence="6" id="KW-0325">Glycoprotein</keyword>
<accession>A0ABD1JA93</accession>
<proteinExistence type="inferred from homology"/>
<comment type="subcellular location">
    <subcellularLocation>
        <location evidence="1">Membrane</location>
    </subcellularLocation>
</comment>
<evidence type="ECO:0000259" key="9">
    <source>
        <dbReference type="Pfam" id="PF21058"/>
    </source>
</evidence>
<feature type="region of interest" description="Disordered" evidence="7">
    <location>
        <begin position="1184"/>
        <end position="1207"/>
    </location>
</feature>
<dbReference type="EMBL" id="JBHFQA010000017">
    <property type="protein sequence ID" value="KAL2084127.1"/>
    <property type="molecule type" value="Genomic_DNA"/>
</dbReference>
<protein>
    <recommendedName>
        <fullName evidence="9">Stereocilin LRR domain-containing protein</fullName>
    </recommendedName>
</protein>
<evidence type="ECO:0000313" key="10">
    <source>
        <dbReference type="EMBL" id="KAL2084127.1"/>
    </source>
</evidence>
<evidence type="ECO:0000256" key="7">
    <source>
        <dbReference type="SAM" id="MobiDB-lite"/>
    </source>
</evidence>
<comment type="caution">
    <text evidence="10">The sequence shown here is derived from an EMBL/GenBank/DDBJ whole genome shotgun (WGS) entry which is preliminary data.</text>
</comment>
<name>A0ABD1JA93_9TELE</name>
<feature type="signal peptide" evidence="8">
    <location>
        <begin position="1"/>
        <end position="22"/>
    </location>
</feature>
<gene>
    <name evidence="10" type="ORF">ACEWY4_019645</name>
</gene>
<evidence type="ECO:0000256" key="4">
    <source>
        <dbReference type="ARBA" id="ARBA00022889"/>
    </source>
</evidence>
<evidence type="ECO:0000256" key="2">
    <source>
        <dbReference type="ARBA" id="ARBA00011016"/>
    </source>
</evidence>
<keyword evidence="4" id="KW-0130">Cell adhesion</keyword>
<dbReference type="InterPro" id="IPR048992">
    <property type="entry name" value="Stereocilin_LRR"/>
</dbReference>
<dbReference type="PANTHER" id="PTHR23412">
    <property type="entry name" value="STEREOCILIN RELATED"/>
    <property type="match status" value="1"/>
</dbReference>
<feature type="compositionally biased region" description="Low complexity" evidence="7">
    <location>
        <begin position="1184"/>
        <end position="1196"/>
    </location>
</feature>
<dbReference type="Proteomes" id="UP001591681">
    <property type="component" value="Unassembled WGS sequence"/>
</dbReference>
<sequence>MYSWGQTALLSLFLAGWMTVMPQEMMISVMPDNNQSAMAFPPMTPEFKEMAKKLMLKCSKMGYQPPSLREPPFNSSMDEKEMTPRNPFSLFSSLLSSLPLPPPPGPDLSSSRSAGLPNGSVDIPAIEADWNVTEELWNVTTLPDMIDIMKNSTDHPRCFMQAFISPVAWSAVMHGGLLLRPEVLAKLLWAAKPLMENMPPYNITLPPHLDQDRLTEMMRMFSEVFGSLSEDQREQIRDWVKVRVLENVFNCTPNGMQPKPMQPAGMEKFKPSLPSLLVALRPIPSNTSSTVVPGAFGLARCPPSQRWLNRSVLRIMGRFLSRLPPEEVQVIPKEELCEFFRSPHFPAAFQKVWPIQDSLGRTLLGRIKKECSVSKQDFLEHTASLGSLACFYDGEASSLNNTLSQRLLAQLDECQNSASTKLKQQLVRKLFSSAGASPGPGLLKSLGSGVSMLSPSKLTRFSAEDLASTLPDLRNARWSPAQASTLAKALLKKGQNISGDDLLSLGTVAQGVASSVLRNIKGRELLREGEKERLEAVSLKMSALQRRALIQGMRGDVNVSELVLSVPAALLSSMSLSTLKQAQLTSVEQLEGRSWTRAQSAFLVKKILGQKLKVEHLRKLDRAVQGVTCEMIDSLGQNETMEGVAALSQSGWLAKAQTICAARKLFDSLEQKRRDYFRNVSSAELQRIPTMMIIHLPVDKIRALPASVCGVFLDKMKTANLFCLPHSSPSRTALTQKALDCLGKNMSELSTEEVMSLGPLLCDLRPSKLRPLAPEVLNNTLLGMASTCTYIRGGHREELFALVKDTFGEPSNWSEVTVQSLRPFLLLDDYALRTLPDKPWLRSALSDLMDSLSDQPSALVPEEFRSVPDLSTLRWKLFVLASQNQNQTSTPAQLRRRRREAVPVGEPTADLIEQLGQDNVFWSPAQLASMSCDTFNESASRLGAISQYTAEQLASLRQKTIQCWGAVTLLTESQAVELGCVSQGFSAEELRQLNVSSLDTLQLLSACMWTQTQRAAMWQGFAQRTGVAAAQLSELDIVGLGQFICGLQKAEVEQLSSDSFREAAGAVGGAPCEVAQMECFKNKAVATFGRPQDWSEGQVMALGNIMAGLDAAELQSLNPSVFSFIVSSAIPLIPPQRLAALSVSQVQALGPDNAAVVTDAQKAGLGEELNAALAEAVGVAYARSESSPGGSQSSTGGQDGSALPQGGGAGRNTMMSLVVILQPLLFLLLGFM</sequence>
<keyword evidence="5" id="KW-0472">Membrane</keyword>
<dbReference type="GO" id="GO:0016020">
    <property type="term" value="C:membrane"/>
    <property type="evidence" value="ECO:0007669"/>
    <property type="project" value="UniProtKB-SubCell"/>
</dbReference>
<dbReference type="Pfam" id="PF06060">
    <property type="entry name" value="Mesothelin"/>
    <property type="match status" value="1"/>
</dbReference>
<reference evidence="10 11" key="1">
    <citation type="submission" date="2024-09" db="EMBL/GenBank/DDBJ databases">
        <title>A chromosome-level genome assembly of Gray's grenadier anchovy, Coilia grayii.</title>
        <authorList>
            <person name="Fu Z."/>
        </authorList>
    </citation>
    <scope>NUCLEOTIDE SEQUENCE [LARGE SCALE GENOMIC DNA]</scope>
    <source>
        <strain evidence="10">G4</strain>
        <tissue evidence="10">Muscle</tissue>
    </source>
</reference>
<evidence type="ECO:0000313" key="11">
    <source>
        <dbReference type="Proteomes" id="UP001591681"/>
    </source>
</evidence>
<feature type="region of interest" description="Disordered" evidence="7">
    <location>
        <begin position="63"/>
        <end position="83"/>
    </location>
</feature>
<dbReference type="GO" id="GO:0007155">
    <property type="term" value="P:cell adhesion"/>
    <property type="evidence" value="ECO:0007669"/>
    <property type="project" value="UniProtKB-KW"/>
</dbReference>